<evidence type="ECO:0000313" key="4">
    <source>
        <dbReference type="EMBL" id="SNZ06484.1"/>
    </source>
</evidence>
<name>A0A285NAH0_NATPI</name>
<feature type="domain" description="Archaeal Type IV pilin N-terminal" evidence="3">
    <location>
        <begin position="11"/>
        <end position="88"/>
    </location>
</feature>
<dbReference type="InterPro" id="IPR013373">
    <property type="entry name" value="Flagellin/pilin_N_arc"/>
</dbReference>
<sequence>MKLKQLFTDDDAVSPVIGVILMVAITVILAAVIGAFVLDIGGSQESAPQVQWEWSDNTTASGGSTDYSLQIAHGGGDTVNSPSQITITDSNGNFNDKTLDTMGGGSTWTAGDAGAVTPGSGASGTASLVWESSDGSQSTELTSHEYNY</sequence>
<evidence type="ECO:0000256" key="2">
    <source>
        <dbReference type="SAM" id="Phobius"/>
    </source>
</evidence>
<dbReference type="PANTHER" id="PTHR38138">
    <property type="entry name" value="VNG6441H"/>
    <property type="match status" value="1"/>
</dbReference>
<gene>
    <name evidence="4" type="ORF">SAMN06269185_1186</name>
</gene>
<dbReference type="NCBIfam" id="TIGR02537">
    <property type="entry name" value="arch_flag_Nterm"/>
    <property type="match status" value="1"/>
</dbReference>
<feature type="region of interest" description="Disordered" evidence="1">
    <location>
        <begin position="117"/>
        <end position="148"/>
    </location>
</feature>
<dbReference type="AlphaFoldDB" id="A0A285NAH0"/>
<feature type="compositionally biased region" description="Polar residues" evidence="1">
    <location>
        <begin position="133"/>
        <end position="148"/>
    </location>
</feature>
<dbReference type="OrthoDB" id="118020at2157"/>
<keyword evidence="2" id="KW-0812">Transmembrane</keyword>
<dbReference type="Proteomes" id="UP000219453">
    <property type="component" value="Unassembled WGS sequence"/>
</dbReference>
<evidence type="ECO:0000256" key="1">
    <source>
        <dbReference type="SAM" id="MobiDB-lite"/>
    </source>
</evidence>
<reference evidence="4 5" key="1">
    <citation type="submission" date="2017-09" db="EMBL/GenBank/DDBJ databases">
        <authorList>
            <person name="Ehlers B."/>
            <person name="Leendertz F.H."/>
        </authorList>
    </citation>
    <scope>NUCLEOTIDE SEQUENCE [LARGE SCALE GENOMIC DNA]</scope>
    <source>
        <strain evidence="4 5">DSM 27208</strain>
    </source>
</reference>
<evidence type="ECO:0000313" key="5">
    <source>
        <dbReference type="Proteomes" id="UP000219453"/>
    </source>
</evidence>
<feature type="transmembrane region" description="Helical" evidence="2">
    <location>
        <begin position="12"/>
        <end position="38"/>
    </location>
</feature>
<organism evidence="4 5">
    <name type="scientific">Natronoarchaeum philippinense</name>
    <dbReference type="NCBI Taxonomy" id="558529"/>
    <lineage>
        <taxon>Archaea</taxon>
        <taxon>Methanobacteriati</taxon>
        <taxon>Methanobacteriota</taxon>
        <taxon>Stenosarchaea group</taxon>
        <taxon>Halobacteria</taxon>
        <taxon>Halobacteriales</taxon>
        <taxon>Natronoarchaeaceae</taxon>
    </lineage>
</organism>
<dbReference type="RefSeq" id="WP_097008119.1">
    <property type="nucleotide sequence ID" value="NZ_OBEJ01000001.1"/>
</dbReference>
<keyword evidence="2" id="KW-0472">Membrane</keyword>
<dbReference type="PANTHER" id="PTHR38138:SF1">
    <property type="entry name" value="ARCHAEAL TYPE IV PILIN N-TERMINAL DOMAIN-CONTAINING PROTEIN"/>
    <property type="match status" value="1"/>
</dbReference>
<keyword evidence="2" id="KW-1133">Transmembrane helix</keyword>
<dbReference type="EMBL" id="OBEJ01000001">
    <property type="protein sequence ID" value="SNZ06484.1"/>
    <property type="molecule type" value="Genomic_DNA"/>
</dbReference>
<dbReference type="InterPro" id="IPR012859">
    <property type="entry name" value="Pilin_N_archaeal"/>
</dbReference>
<keyword evidence="4" id="KW-0969">Cilium</keyword>
<keyword evidence="5" id="KW-1185">Reference proteome</keyword>
<keyword evidence="4" id="KW-0282">Flagellum</keyword>
<evidence type="ECO:0000259" key="3">
    <source>
        <dbReference type="Pfam" id="PF07790"/>
    </source>
</evidence>
<accession>A0A285NAH0</accession>
<dbReference type="Pfam" id="PF07790">
    <property type="entry name" value="Pilin_N"/>
    <property type="match status" value="1"/>
</dbReference>
<proteinExistence type="predicted"/>
<keyword evidence="4" id="KW-0966">Cell projection</keyword>
<protein>
    <submittedName>
        <fullName evidence="4">Flagellin N-terminal-like domain-containing protein</fullName>
    </submittedName>
</protein>